<evidence type="ECO:0000313" key="8">
    <source>
        <dbReference type="Proteomes" id="UP000317663"/>
    </source>
</evidence>
<protein>
    <submittedName>
        <fullName evidence="7">Type 1 fimbrial protein</fullName>
    </submittedName>
</protein>
<dbReference type="InterPro" id="IPR050263">
    <property type="entry name" value="Bact_Fimbrial_Adh_Pro"/>
</dbReference>
<comment type="caution">
    <text evidence="7">The sequence shown here is derived from an EMBL/GenBank/DDBJ whole genome shotgun (WGS) entry which is preliminary data.</text>
</comment>
<evidence type="ECO:0000256" key="3">
    <source>
        <dbReference type="ARBA" id="ARBA00022729"/>
    </source>
</evidence>
<feature type="chain" id="PRO_5021467723" evidence="5">
    <location>
        <begin position="21"/>
        <end position="181"/>
    </location>
</feature>
<dbReference type="OrthoDB" id="6522787at2"/>
<dbReference type="GO" id="GO:0043709">
    <property type="term" value="P:cell adhesion involved in single-species biofilm formation"/>
    <property type="evidence" value="ECO:0007669"/>
    <property type="project" value="TreeGrafter"/>
</dbReference>
<evidence type="ECO:0000256" key="1">
    <source>
        <dbReference type="ARBA" id="ARBA00004561"/>
    </source>
</evidence>
<keyword evidence="4" id="KW-0281">Fimbrium</keyword>
<comment type="similarity">
    <text evidence="2">Belongs to the fimbrial protein family.</text>
</comment>
<evidence type="ECO:0000256" key="2">
    <source>
        <dbReference type="ARBA" id="ARBA00006671"/>
    </source>
</evidence>
<evidence type="ECO:0000256" key="5">
    <source>
        <dbReference type="SAM" id="SignalP"/>
    </source>
</evidence>
<dbReference type="GO" id="GO:0009289">
    <property type="term" value="C:pilus"/>
    <property type="evidence" value="ECO:0007669"/>
    <property type="project" value="UniProtKB-SubCell"/>
</dbReference>
<dbReference type="PANTHER" id="PTHR33420">
    <property type="entry name" value="FIMBRIAL SUBUNIT ELFA-RELATED"/>
    <property type="match status" value="1"/>
</dbReference>
<sequence length="181" mass="18583">MKIKTLALMTVCLSPVSSFASDGDITFNGEVTAASCSLKGFNNGTTTTGEIMTLSNVTPQSFTENSGYAGMQDFTIDLKECNITTIKNAQVAFSGSPDSADNSILSNIATATPATGVGVAILESNGTTLVDINGGTPSNAQALVEGDNALKFKVAYKANSTTPAVTAGKVSAKTFIDITYN</sequence>
<proteinExistence type="inferred from homology"/>
<dbReference type="Pfam" id="PF00419">
    <property type="entry name" value="Fimbrial"/>
    <property type="match status" value="1"/>
</dbReference>
<dbReference type="EMBL" id="RCZD01000001">
    <property type="protein sequence ID" value="TPG64916.1"/>
    <property type="molecule type" value="Genomic_DNA"/>
</dbReference>
<evidence type="ECO:0000256" key="4">
    <source>
        <dbReference type="ARBA" id="ARBA00023263"/>
    </source>
</evidence>
<dbReference type="InterPro" id="IPR036937">
    <property type="entry name" value="Adhesion_dom_fimbrial_sf"/>
</dbReference>
<dbReference type="PANTHER" id="PTHR33420:SF3">
    <property type="entry name" value="FIMBRIAL SUBUNIT ELFA"/>
    <property type="match status" value="1"/>
</dbReference>
<dbReference type="AlphaFoldDB" id="A0A502GVB4"/>
<evidence type="ECO:0000259" key="6">
    <source>
        <dbReference type="Pfam" id="PF00419"/>
    </source>
</evidence>
<evidence type="ECO:0000313" key="7">
    <source>
        <dbReference type="EMBL" id="TPG64916.1"/>
    </source>
</evidence>
<dbReference type="SUPFAM" id="SSF49401">
    <property type="entry name" value="Bacterial adhesins"/>
    <property type="match status" value="1"/>
</dbReference>
<comment type="subcellular location">
    <subcellularLocation>
        <location evidence="1">Fimbrium</location>
    </subcellularLocation>
</comment>
<gene>
    <name evidence="7" type="ORF">EAH77_01315</name>
</gene>
<organism evidence="7 8">
    <name type="scientific">Ewingella americana</name>
    <dbReference type="NCBI Taxonomy" id="41202"/>
    <lineage>
        <taxon>Bacteria</taxon>
        <taxon>Pseudomonadati</taxon>
        <taxon>Pseudomonadota</taxon>
        <taxon>Gammaproteobacteria</taxon>
        <taxon>Enterobacterales</taxon>
        <taxon>Yersiniaceae</taxon>
        <taxon>Ewingella</taxon>
    </lineage>
</organism>
<dbReference type="Gene3D" id="2.60.40.1090">
    <property type="entry name" value="Fimbrial-type adhesion domain"/>
    <property type="match status" value="1"/>
</dbReference>
<feature type="domain" description="Fimbrial-type adhesion" evidence="6">
    <location>
        <begin position="25"/>
        <end position="180"/>
    </location>
</feature>
<name>A0A502GVB4_9GAMM</name>
<dbReference type="Proteomes" id="UP000317663">
    <property type="component" value="Unassembled WGS sequence"/>
</dbReference>
<dbReference type="RefSeq" id="WP_140470000.1">
    <property type="nucleotide sequence ID" value="NZ_RCZD01000001.1"/>
</dbReference>
<accession>A0A502GVB4</accession>
<feature type="signal peptide" evidence="5">
    <location>
        <begin position="1"/>
        <end position="20"/>
    </location>
</feature>
<keyword evidence="8" id="KW-1185">Reference proteome</keyword>
<dbReference type="InterPro" id="IPR008966">
    <property type="entry name" value="Adhesion_dom_sf"/>
</dbReference>
<dbReference type="InterPro" id="IPR000259">
    <property type="entry name" value="Adhesion_dom_fimbrial"/>
</dbReference>
<keyword evidence="3 5" id="KW-0732">Signal</keyword>
<reference evidence="7 8" key="1">
    <citation type="journal article" date="2019" name="Environ. Microbiol.">
        <title>Species interactions and distinct microbial communities in high Arctic permafrost affected cryosols are associated with the CH4 and CO2 gas fluxes.</title>
        <authorList>
            <person name="Altshuler I."/>
            <person name="Hamel J."/>
            <person name="Turney S."/>
            <person name="Magnuson E."/>
            <person name="Levesque R."/>
            <person name="Greer C."/>
            <person name="Whyte L.G."/>
        </authorList>
    </citation>
    <scope>NUCLEOTIDE SEQUENCE [LARGE SCALE GENOMIC DNA]</scope>
    <source>
        <strain evidence="7 8">E4</strain>
    </source>
</reference>